<evidence type="ECO:0000313" key="3">
    <source>
        <dbReference type="Proteomes" id="UP000664169"/>
    </source>
</evidence>
<gene>
    <name evidence="2" type="ORF">GOMPHAMPRED_000143</name>
</gene>
<reference evidence="2" key="1">
    <citation type="submission" date="2021-03" db="EMBL/GenBank/DDBJ databases">
        <authorList>
            <person name="Tagirdzhanova G."/>
        </authorList>
    </citation>
    <scope>NUCLEOTIDE SEQUENCE</scope>
</reference>
<dbReference type="PANTHER" id="PTHR33365:SF14">
    <property type="entry name" value="TAT PATHWAY SIGNAL SEQUENCE"/>
    <property type="match status" value="1"/>
</dbReference>
<dbReference type="InterPro" id="IPR021765">
    <property type="entry name" value="UstYa-like"/>
</dbReference>
<dbReference type="Pfam" id="PF11807">
    <property type="entry name" value="UstYa"/>
    <property type="match status" value="1"/>
</dbReference>
<dbReference type="PANTHER" id="PTHR33365">
    <property type="entry name" value="YALI0B05434P"/>
    <property type="match status" value="1"/>
</dbReference>
<evidence type="ECO:0000256" key="1">
    <source>
        <dbReference type="ARBA" id="ARBA00035112"/>
    </source>
</evidence>
<dbReference type="AlphaFoldDB" id="A0A8H3EB38"/>
<dbReference type="Proteomes" id="UP000664169">
    <property type="component" value="Unassembled WGS sequence"/>
</dbReference>
<sequence>MAGEEYDAPRRGTLPEGIYFPFSYRQASFRTVTKQLNGSLFPPANESWSRRGPGPETDAMWDSFELTRVIPLSADDVRGLGKDPAQAVQFPDDWNDVPKGSYMGQLDTFHKIHCLNQLRKITFEGEPDRLIQYHEPLERIHWRHCIDMIAQDLQCNAKLDVITYNWVDTQQNPFPDFSIERSCTDWDSFDDWTQKNSIDWNKHGLINRPATVVPIPADDGYYELFGFGGSDLYPNGQGYKPRS</sequence>
<proteinExistence type="inferred from homology"/>
<dbReference type="OrthoDB" id="3687641at2759"/>
<name>A0A8H3EB38_9LECA</name>
<evidence type="ECO:0000313" key="2">
    <source>
        <dbReference type="EMBL" id="CAF9903229.1"/>
    </source>
</evidence>
<protein>
    <recommendedName>
        <fullName evidence="4">Tat pathway signal sequence</fullName>
    </recommendedName>
</protein>
<comment type="caution">
    <text evidence="2">The sequence shown here is derived from an EMBL/GenBank/DDBJ whole genome shotgun (WGS) entry which is preliminary data.</text>
</comment>
<dbReference type="GO" id="GO:0043386">
    <property type="term" value="P:mycotoxin biosynthetic process"/>
    <property type="evidence" value="ECO:0007669"/>
    <property type="project" value="InterPro"/>
</dbReference>
<evidence type="ECO:0008006" key="4">
    <source>
        <dbReference type="Google" id="ProtNLM"/>
    </source>
</evidence>
<comment type="similarity">
    <text evidence="1">Belongs to the ustYa family.</text>
</comment>
<dbReference type="EMBL" id="CAJPDQ010000001">
    <property type="protein sequence ID" value="CAF9903229.1"/>
    <property type="molecule type" value="Genomic_DNA"/>
</dbReference>
<keyword evidence="3" id="KW-1185">Reference proteome</keyword>
<organism evidence="2 3">
    <name type="scientific">Gomphillus americanus</name>
    <dbReference type="NCBI Taxonomy" id="1940652"/>
    <lineage>
        <taxon>Eukaryota</taxon>
        <taxon>Fungi</taxon>
        <taxon>Dikarya</taxon>
        <taxon>Ascomycota</taxon>
        <taxon>Pezizomycotina</taxon>
        <taxon>Lecanoromycetes</taxon>
        <taxon>OSLEUM clade</taxon>
        <taxon>Ostropomycetidae</taxon>
        <taxon>Ostropales</taxon>
        <taxon>Graphidaceae</taxon>
        <taxon>Gomphilloideae</taxon>
        <taxon>Gomphillus</taxon>
    </lineage>
</organism>
<accession>A0A8H3EB38</accession>